<reference evidence="1 2" key="1">
    <citation type="submission" date="2009-12" db="EMBL/GenBank/DDBJ databases">
        <title>The Genome Sequence of Anolis carolinensis (Green Anole Lizard).</title>
        <authorList>
            <consortium name="The Genome Sequencing Platform"/>
            <person name="Di Palma F."/>
            <person name="Alfoldi J."/>
            <person name="Heiman D."/>
            <person name="Young S."/>
            <person name="Grabherr M."/>
            <person name="Johnson J."/>
            <person name="Lander E.S."/>
            <person name="Lindblad-Toh K."/>
        </authorList>
    </citation>
    <scope>NUCLEOTIDE SEQUENCE [LARGE SCALE GENOMIC DNA]</scope>
    <source>
        <strain evidence="1 2">JBL SC #1</strain>
    </source>
</reference>
<sequence>MCPEVRQEAEKLTCKFNLDLTHPVEDGILDSGNCIGQFLKEKGNGETGNLRMKAFSPEVTLVKLTEI</sequence>
<proteinExistence type="predicted"/>
<keyword evidence="2" id="KW-1185">Reference proteome</keyword>
<organism evidence="1 2">
    <name type="scientific">Anolis carolinensis</name>
    <name type="common">Green anole</name>
    <name type="synonym">American chameleon</name>
    <dbReference type="NCBI Taxonomy" id="28377"/>
    <lineage>
        <taxon>Eukaryota</taxon>
        <taxon>Metazoa</taxon>
        <taxon>Chordata</taxon>
        <taxon>Craniata</taxon>
        <taxon>Vertebrata</taxon>
        <taxon>Euteleostomi</taxon>
        <taxon>Lepidosauria</taxon>
        <taxon>Squamata</taxon>
        <taxon>Bifurcata</taxon>
        <taxon>Unidentata</taxon>
        <taxon>Episquamata</taxon>
        <taxon>Toxicofera</taxon>
        <taxon>Iguania</taxon>
        <taxon>Dactyloidae</taxon>
        <taxon>Anolis</taxon>
    </lineage>
</organism>
<dbReference type="Proteomes" id="UP000001646">
    <property type="component" value="Chromosome 1"/>
</dbReference>
<dbReference type="Gene3D" id="3.30.1360.210">
    <property type="match status" value="1"/>
</dbReference>
<evidence type="ECO:0000313" key="1">
    <source>
        <dbReference type="Ensembl" id="ENSACAP00000028456.1"/>
    </source>
</evidence>
<reference evidence="1" key="2">
    <citation type="submission" date="2025-05" db="UniProtKB">
        <authorList>
            <consortium name="Ensembl"/>
        </authorList>
    </citation>
    <scope>IDENTIFICATION</scope>
</reference>
<protein>
    <submittedName>
        <fullName evidence="1">Uncharacterized protein</fullName>
    </submittedName>
</protein>
<dbReference type="InterPro" id="IPR038526">
    <property type="entry name" value="Ribosomal_eL22_sf"/>
</dbReference>
<accession>A0A803SZR6</accession>
<name>A0A803SZR6_ANOCA</name>
<dbReference type="GeneTree" id="ENSGT01040000244531"/>
<evidence type="ECO:0000313" key="2">
    <source>
        <dbReference type="Proteomes" id="UP000001646"/>
    </source>
</evidence>
<dbReference type="Ensembl" id="ENSACAT00000058833.1">
    <property type="protein sequence ID" value="ENSACAP00000028456.1"/>
    <property type="gene ID" value="ENSACAG00000044587.1"/>
</dbReference>
<dbReference type="AlphaFoldDB" id="A0A803SZR6"/>
<dbReference type="Ensembl" id="ENSACAT00000056924.1">
    <property type="protein sequence ID" value="ENSACAP00000029934.1"/>
    <property type="gene ID" value="ENSACAG00000040089.1"/>
</dbReference>